<dbReference type="PANTHER" id="PTHR24320">
    <property type="entry name" value="RETINOL DEHYDROGENASE"/>
    <property type="match status" value="1"/>
</dbReference>
<accession>A0AAV5A3T8</accession>
<dbReference type="Proteomes" id="UP001050691">
    <property type="component" value="Unassembled WGS sequence"/>
</dbReference>
<sequence>MVQFDSHTTAETVAKAFANEIKDKTVLITGVTLGGFGAEAARVLALVGAKVILAGRSVEKIRETANHIKKETPSAELHELVLDLGSQQAVRQAAAQVLEYQEPIDVLILNAGTMCTSHGKTPEGIELQFATNHIGNFLFTNLIIPKLLEATAPRVVTIASVAHLWTDIRYDDINLEKEEKYDKWIAYGQSKTANILFALELAERYKDKKLLAFSLHPGGSLTSMTDHMTTEDYLRLSDGWNPDGTPKGDWIRTVEECAANHIVAGFDPSIADKSGSYLVECQVTTDPQHLQPYASNKVNPTFES</sequence>
<reference evidence="3" key="1">
    <citation type="submission" date="2021-10" db="EMBL/GenBank/DDBJ databases">
        <title>De novo Genome Assembly of Clathrus columnatus (Basidiomycota, Fungi) Using Illumina and Nanopore Sequence Data.</title>
        <authorList>
            <person name="Ogiso-Tanaka E."/>
            <person name="Itagaki H."/>
            <person name="Hosoya T."/>
            <person name="Hosaka K."/>
        </authorList>
    </citation>
    <scope>NUCLEOTIDE SEQUENCE</scope>
    <source>
        <strain evidence="3">MO-923</strain>
    </source>
</reference>
<dbReference type="InterPro" id="IPR036291">
    <property type="entry name" value="NAD(P)-bd_dom_sf"/>
</dbReference>
<dbReference type="InterPro" id="IPR002347">
    <property type="entry name" value="SDR_fam"/>
</dbReference>
<protein>
    <recommendedName>
        <fullName evidence="5">Short-chain dehydrogenase</fullName>
    </recommendedName>
</protein>
<keyword evidence="2" id="KW-0560">Oxidoreductase</keyword>
<dbReference type="Gene3D" id="3.40.50.720">
    <property type="entry name" value="NAD(P)-binding Rossmann-like Domain"/>
    <property type="match status" value="1"/>
</dbReference>
<organism evidence="3 4">
    <name type="scientific">Clathrus columnatus</name>
    <dbReference type="NCBI Taxonomy" id="1419009"/>
    <lineage>
        <taxon>Eukaryota</taxon>
        <taxon>Fungi</taxon>
        <taxon>Dikarya</taxon>
        <taxon>Basidiomycota</taxon>
        <taxon>Agaricomycotina</taxon>
        <taxon>Agaricomycetes</taxon>
        <taxon>Phallomycetidae</taxon>
        <taxon>Phallales</taxon>
        <taxon>Clathraceae</taxon>
        <taxon>Clathrus</taxon>
    </lineage>
</organism>
<dbReference type="PRINTS" id="PR00081">
    <property type="entry name" value="GDHRDH"/>
</dbReference>
<comment type="caution">
    <text evidence="3">The sequence shown here is derived from an EMBL/GenBank/DDBJ whole genome shotgun (WGS) entry which is preliminary data.</text>
</comment>
<dbReference type="PANTHER" id="PTHR24320:SF283">
    <property type="entry name" value="RETINOL DEHYDROGENASE 11"/>
    <property type="match status" value="1"/>
</dbReference>
<evidence type="ECO:0000313" key="3">
    <source>
        <dbReference type="EMBL" id="GJJ09314.1"/>
    </source>
</evidence>
<dbReference type="AlphaFoldDB" id="A0AAV5A3T8"/>
<dbReference type="SUPFAM" id="SSF51735">
    <property type="entry name" value="NAD(P)-binding Rossmann-fold domains"/>
    <property type="match status" value="1"/>
</dbReference>
<evidence type="ECO:0000256" key="2">
    <source>
        <dbReference type="ARBA" id="ARBA00023002"/>
    </source>
</evidence>
<gene>
    <name evidence="3" type="ORF">Clacol_003536</name>
</gene>
<evidence type="ECO:0000256" key="1">
    <source>
        <dbReference type="ARBA" id="ARBA00006484"/>
    </source>
</evidence>
<dbReference type="GO" id="GO:0016491">
    <property type="term" value="F:oxidoreductase activity"/>
    <property type="evidence" value="ECO:0007669"/>
    <property type="project" value="UniProtKB-KW"/>
</dbReference>
<evidence type="ECO:0000313" key="4">
    <source>
        <dbReference type="Proteomes" id="UP001050691"/>
    </source>
</evidence>
<evidence type="ECO:0008006" key="5">
    <source>
        <dbReference type="Google" id="ProtNLM"/>
    </source>
</evidence>
<proteinExistence type="inferred from homology"/>
<dbReference type="EMBL" id="BPWL01000004">
    <property type="protein sequence ID" value="GJJ09314.1"/>
    <property type="molecule type" value="Genomic_DNA"/>
</dbReference>
<name>A0AAV5A3T8_9AGAM</name>
<dbReference type="Pfam" id="PF00106">
    <property type="entry name" value="adh_short"/>
    <property type="match status" value="1"/>
</dbReference>
<keyword evidence="4" id="KW-1185">Reference proteome</keyword>
<comment type="similarity">
    <text evidence="1">Belongs to the short-chain dehydrogenases/reductases (SDR) family.</text>
</comment>